<name>A0AAN9JZG0_CANGL</name>
<organism evidence="1 2">
    <name type="scientific">Canavalia gladiata</name>
    <name type="common">Sword bean</name>
    <name type="synonym">Dolichos gladiatus</name>
    <dbReference type="NCBI Taxonomy" id="3824"/>
    <lineage>
        <taxon>Eukaryota</taxon>
        <taxon>Viridiplantae</taxon>
        <taxon>Streptophyta</taxon>
        <taxon>Embryophyta</taxon>
        <taxon>Tracheophyta</taxon>
        <taxon>Spermatophyta</taxon>
        <taxon>Magnoliopsida</taxon>
        <taxon>eudicotyledons</taxon>
        <taxon>Gunneridae</taxon>
        <taxon>Pentapetalae</taxon>
        <taxon>rosids</taxon>
        <taxon>fabids</taxon>
        <taxon>Fabales</taxon>
        <taxon>Fabaceae</taxon>
        <taxon>Papilionoideae</taxon>
        <taxon>50 kb inversion clade</taxon>
        <taxon>NPAAA clade</taxon>
        <taxon>indigoferoid/millettioid clade</taxon>
        <taxon>Phaseoleae</taxon>
        <taxon>Canavalia</taxon>
    </lineage>
</organism>
<reference evidence="1 2" key="1">
    <citation type="submission" date="2024-01" db="EMBL/GenBank/DDBJ databases">
        <title>The genomes of 5 underutilized Papilionoideae crops provide insights into root nodulation and disease resistanc.</title>
        <authorList>
            <person name="Jiang F."/>
        </authorList>
    </citation>
    <scope>NUCLEOTIDE SEQUENCE [LARGE SCALE GENOMIC DNA]</scope>
    <source>
        <strain evidence="1">LVBAO_FW01</strain>
        <tissue evidence="1">Leaves</tissue>
    </source>
</reference>
<protein>
    <submittedName>
        <fullName evidence="1">Uncharacterized protein</fullName>
    </submittedName>
</protein>
<dbReference type="Proteomes" id="UP001367508">
    <property type="component" value="Unassembled WGS sequence"/>
</dbReference>
<proteinExistence type="predicted"/>
<gene>
    <name evidence="1" type="ORF">VNO77_44713</name>
</gene>
<dbReference type="AlphaFoldDB" id="A0AAN9JZG0"/>
<comment type="caution">
    <text evidence="1">The sequence shown here is derived from an EMBL/GenBank/DDBJ whole genome shotgun (WGS) entry which is preliminary data.</text>
</comment>
<dbReference type="EMBL" id="JAYMYQ010000011">
    <property type="protein sequence ID" value="KAK7306757.1"/>
    <property type="molecule type" value="Genomic_DNA"/>
</dbReference>
<accession>A0AAN9JZG0</accession>
<sequence>MGNDSLANYRCNTKDHALGHIGDRDVNWILLETHNPAISKLQFNVVLEPIHNRYQAYDAYVSPSLGVCVVFILCLAKDPDHIANKGGPAMWS</sequence>
<evidence type="ECO:0000313" key="2">
    <source>
        <dbReference type="Proteomes" id="UP001367508"/>
    </source>
</evidence>
<keyword evidence="2" id="KW-1185">Reference proteome</keyword>
<evidence type="ECO:0000313" key="1">
    <source>
        <dbReference type="EMBL" id="KAK7306757.1"/>
    </source>
</evidence>